<name>E6PH39_9ZZZZ</name>
<reference evidence="1" key="1">
    <citation type="submission" date="2009-10" db="EMBL/GenBank/DDBJ databases">
        <title>Diversity of trophic interactions inside an arsenic-rich microbial ecosystem.</title>
        <authorList>
            <person name="Bertin P.N."/>
            <person name="Heinrich-Salmeron A."/>
            <person name="Pelletier E."/>
            <person name="Goulhen-Chollet F."/>
            <person name="Arsene-Ploetze F."/>
            <person name="Gallien S."/>
            <person name="Calteau A."/>
            <person name="Vallenet D."/>
            <person name="Casiot C."/>
            <person name="Chane-Woon-Ming B."/>
            <person name="Giloteaux L."/>
            <person name="Barakat M."/>
            <person name="Bonnefoy V."/>
            <person name="Bruneel O."/>
            <person name="Chandler M."/>
            <person name="Cleiss J."/>
            <person name="Duran R."/>
            <person name="Elbaz-Poulichet F."/>
            <person name="Fonknechten N."/>
            <person name="Lauga B."/>
            <person name="Mornico D."/>
            <person name="Ortet P."/>
            <person name="Schaeffer C."/>
            <person name="Siguier P."/>
            <person name="Alexander Thil Smith A."/>
            <person name="Van Dorsselaer A."/>
            <person name="Weissenbach J."/>
            <person name="Medigue C."/>
            <person name="Le Paslier D."/>
        </authorList>
    </citation>
    <scope>NUCLEOTIDE SEQUENCE</scope>
</reference>
<dbReference type="EMBL" id="CABL01000016">
    <property type="protein sequence ID" value="CBH75777.1"/>
    <property type="molecule type" value="Genomic_DNA"/>
</dbReference>
<dbReference type="AlphaFoldDB" id="E6PH39"/>
<evidence type="ECO:0000313" key="1">
    <source>
        <dbReference type="EMBL" id="CBH75777.1"/>
    </source>
</evidence>
<organism evidence="1">
    <name type="scientific">mine drainage metagenome</name>
    <dbReference type="NCBI Taxonomy" id="410659"/>
    <lineage>
        <taxon>unclassified sequences</taxon>
        <taxon>metagenomes</taxon>
        <taxon>ecological metagenomes</taxon>
    </lineage>
</organism>
<protein>
    <submittedName>
        <fullName evidence="1">Uncharacterized protein</fullName>
    </submittedName>
</protein>
<gene>
    <name evidence="1" type="ORF">CARN1_1175</name>
</gene>
<accession>E6PH39</accession>
<sequence>MELARPVRPVIEEKNYPLLLICCVGREVRRLRLESGVKYLSATPDAPSAPSPLVKLVTDSILGRSDRTES</sequence>
<comment type="caution">
    <text evidence="1">The sequence shown here is derived from an EMBL/GenBank/DDBJ whole genome shotgun (WGS) entry which is preliminary data.</text>
</comment>
<proteinExistence type="predicted"/>